<proteinExistence type="predicted"/>
<feature type="domain" description="Cupin type-2" evidence="1">
    <location>
        <begin position="33"/>
        <end position="99"/>
    </location>
</feature>
<dbReference type="EMBL" id="FNBG01000017">
    <property type="protein sequence ID" value="SDF78942.1"/>
    <property type="molecule type" value="Genomic_DNA"/>
</dbReference>
<evidence type="ECO:0000259" key="1">
    <source>
        <dbReference type="Pfam" id="PF07883"/>
    </source>
</evidence>
<dbReference type="OrthoDB" id="9806121at2"/>
<dbReference type="GO" id="GO:0016853">
    <property type="term" value="F:isomerase activity"/>
    <property type="evidence" value="ECO:0007669"/>
    <property type="project" value="UniProtKB-KW"/>
</dbReference>
<dbReference type="SUPFAM" id="SSF51182">
    <property type="entry name" value="RmlC-like cupins"/>
    <property type="match status" value="1"/>
</dbReference>
<evidence type="ECO:0000313" key="3">
    <source>
        <dbReference type="Proteomes" id="UP000198972"/>
    </source>
</evidence>
<dbReference type="InterPro" id="IPR011051">
    <property type="entry name" value="RmlC_Cupin_sf"/>
</dbReference>
<dbReference type="Gene3D" id="2.60.120.10">
    <property type="entry name" value="Jelly Rolls"/>
    <property type="match status" value="1"/>
</dbReference>
<sequence>MISKHNAEHYIWGERCDGWRLVDQENRSIIHEKMPAATSEARHYHQKSIQFFFVLSGTLNIEIDGVEHTLREQEGIEISPFVAHRAFNSSQQDTEFLVISQPNTRNDRVLVN</sequence>
<keyword evidence="3" id="KW-1185">Reference proteome</keyword>
<protein>
    <submittedName>
        <fullName evidence="2">Mannose-6-phosphate isomerase, cupin superfamily</fullName>
    </submittedName>
</protein>
<dbReference type="PANTHER" id="PTHR36114:SF1">
    <property type="entry name" value="16.7 KDA PROTEIN IN WHIE LOCUS"/>
    <property type="match status" value="1"/>
</dbReference>
<accession>A0A1G7NY31</accession>
<dbReference type="InterPro" id="IPR014710">
    <property type="entry name" value="RmlC-like_jellyroll"/>
</dbReference>
<dbReference type="Proteomes" id="UP000198972">
    <property type="component" value="Unassembled WGS sequence"/>
</dbReference>
<dbReference type="InterPro" id="IPR052044">
    <property type="entry name" value="PKS_Associated_Protein"/>
</dbReference>
<dbReference type="AlphaFoldDB" id="A0A1G7NY31"/>
<reference evidence="2 3" key="1">
    <citation type="submission" date="2016-10" db="EMBL/GenBank/DDBJ databases">
        <authorList>
            <person name="de Groot N.N."/>
        </authorList>
    </citation>
    <scope>NUCLEOTIDE SEQUENCE [LARGE SCALE GENOMIC DNA]</scope>
    <source>
        <strain evidence="2 3">DSM 28129</strain>
    </source>
</reference>
<evidence type="ECO:0000313" key="2">
    <source>
        <dbReference type="EMBL" id="SDF78942.1"/>
    </source>
</evidence>
<organism evidence="2 3">
    <name type="scientific">Fontibacillus panacisegetis</name>
    <dbReference type="NCBI Taxonomy" id="670482"/>
    <lineage>
        <taxon>Bacteria</taxon>
        <taxon>Bacillati</taxon>
        <taxon>Bacillota</taxon>
        <taxon>Bacilli</taxon>
        <taxon>Bacillales</taxon>
        <taxon>Paenibacillaceae</taxon>
        <taxon>Fontibacillus</taxon>
    </lineage>
</organism>
<dbReference type="STRING" id="670482.SAMN04488542_11742"/>
<gene>
    <name evidence="2" type="ORF">SAMN04488542_11742</name>
</gene>
<keyword evidence="2" id="KW-0413">Isomerase</keyword>
<dbReference type="PANTHER" id="PTHR36114">
    <property type="entry name" value="16.7 KDA PROTEIN IN WHIE LOCUS"/>
    <property type="match status" value="1"/>
</dbReference>
<name>A0A1G7NY31_9BACL</name>
<dbReference type="RefSeq" id="WP_091231920.1">
    <property type="nucleotide sequence ID" value="NZ_FNBG01000017.1"/>
</dbReference>
<dbReference type="InterPro" id="IPR013096">
    <property type="entry name" value="Cupin_2"/>
</dbReference>
<dbReference type="Pfam" id="PF07883">
    <property type="entry name" value="Cupin_2"/>
    <property type="match status" value="1"/>
</dbReference>